<keyword evidence="3" id="KW-1185">Reference proteome</keyword>
<evidence type="ECO:0000256" key="1">
    <source>
        <dbReference type="RuleBase" id="RU000487"/>
    </source>
</evidence>
<comment type="caution">
    <text evidence="2">The sequence shown here is derived from an EMBL/GenBank/DDBJ whole genome shotgun (WGS) entry which is preliminary data.</text>
</comment>
<protein>
    <submittedName>
        <fullName evidence="2">Actin-related protein</fullName>
    </submittedName>
</protein>
<dbReference type="OrthoDB" id="5132116at2759"/>
<comment type="similarity">
    <text evidence="1">Belongs to the actin family.</text>
</comment>
<dbReference type="CDD" id="cd13395">
    <property type="entry name" value="ASKHA_NBD_Arp4_ACTL6-like"/>
    <property type="match status" value="1"/>
</dbReference>
<dbReference type="AlphaFoldDB" id="A0A8H8UBP4"/>
<dbReference type="EMBL" id="QGMI01000569">
    <property type="protein sequence ID" value="TVY38818.1"/>
    <property type="molecule type" value="Genomic_DNA"/>
</dbReference>
<dbReference type="FunFam" id="3.30.420.40:FF:000375">
    <property type="entry name" value="Actin-related protein 8"/>
    <property type="match status" value="1"/>
</dbReference>
<accession>A0A8H8UBP4</accession>
<dbReference type="InterPro" id="IPR004000">
    <property type="entry name" value="Actin"/>
</dbReference>
<dbReference type="Gene3D" id="3.30.420.40">
    <property type="match status" value="3"/>
</dbReference>
<evidence type="ECO:0000313" key="2">
    <source>
        <dbReference type="EMBL" id="TVY38818.1"/>
    </source>
</evidence>
<name>A0A8H8UBP4_9HELO</name>
<dbReference type="Proteomes" id="UP000443090">
    <property type="component" value="Unassembled WGS sequence"/>
</dbReference>
<organism evidence="2 3">
    <name type="scientific">Lachnellula occidentalis</name>
    <dbReference type="NCBI Taxonomy" id="215460"/>
    <lineage>
        <taxon>Eukaryota</taxon>
        <taxon>Fungi</taxon>
        <taxon>Dikarya</taxon>
        <taxon>Ascomycota</taxon>
        <taxon>Pezizomycotina</taxon>
        <taxon>Leotiomycetes</taxon>
        <taxon>Helotiales</taxon>
        <taxon>Lachnaceae</taxon>
        <taxon>Lachnellula</taxon>
    </lineage>
</organism>
<evidence type="ECO:0000313" key="3">
    <source>
        <dbReference type="Proteomes" id="UP000443090"/>
    </source>
</evidence>
<dbReference type="FunFam" id="3.30.420.40:FF:000058">
    <property type="entry name" value="Putative actin-related protein 5"/>
    <property type="match status" value="1"/>
</dbReference>
<reference evidence="2 3" key="1">
    <citation type="submission" date="2018-05" db="EMBL/GenBank/DDBJ databases">
        <title>Genome sequencing and assembly of the regulated plant pathogen Lachnellula willkommii and related sister species for the development of diagnostic species identification markers.</title>
        <authorList>
            <person name="Giroux E."/>
            <person name="Bilodeau G."/>
        </authorList>
    </citation>
    <scope>NUCLEOTIDE SEQUENCE [LARGE SCALE GENOMIC DNA]</scope>
    <source>
        <strain evidence="2 3">CBS 160.35</strain>
    </source>
</reference>
<dbReference type="SUPFAM" id="SSF53067">
    <property type="entry name" value="Actin-like ATPase domain"/>
    <property type="match status" value="2"/>
</dbReference>
<dbReference type="InterPro" id="IPR043129">
    <property type="entry name" value="ATPase_NBD"/>
</dbReference>
<dbReference type="Gene3D" id="3.90.640.10">
    <property type="entry name" value="Actin, Chain A, domain 4"/>
    <property type="match status" value="1"/>
</dbReference>
<dbReference type="SMART" id="SM00268">
    <property type="entry name" value="ACTIN"/>
    <property type="match status" value="1"/>
</dbReference>
<proteinExistence type="inferred from homology"/>
<sequence length="471" mass="51568">MAASQPLTSRLTYTAEASSSSYSPRRINIANHCPTTDEVSAIILDPGYSSVRAGFAGEDTPKSFVNSHYGVSDAGKFTFGDDAIHNPLAGLDIRNPMSKEGIVEDWDTATQLWEYAITSRLTSFKQSDPRINGLNDPSELAMDIEEVEEGERTLGEHPLLMTETAWNTTKNREKAIEVAMESWGCPAFWLARNSVMAAFGGGKATSLVIDVAPPPPHVQKSPIAGNWLSSQLRSLFSSTEPRVNLVPHFAIASKTAVDAGVPAQATYRKYENKIPDSFRALEEERVLTEFKESVVQVWNGMGRLNTVNANGASNTDYVKTLPGRTFEFPDGANQMWGVERMSVAEGLFDERAALPVPNEPALTKAQTIPEMVRQSLAAVDIDLRPHLLGNVVVTGGTTLINGFTDRLHNELTAMYPGARVKIQAAGLTAERRFGSWIGGSILGSLGTFHQMWISRKEYEEFGVNVVEKRCK</sequence>
<dbReference type="Pfam" id="PF00022">
    <property type="entry name" value="Actin"/>
    <property type="match status" value="1"/>
</dbReference>
<dbReference type="InterPro" id="IPR004001">
    <property type="entry name" value="Actin_CS"/>
</dbReference>
<dbReference type="PANTHER" id="PTHR11937">
    <property type="entry name" value="ACTIN"/>
    <property type="match status" value="1"/>
</dbReference>
<gene>
    <name evidence="2" type="primary">ARP4_0</name>
    <name evidence="2" type="ORF">LOCC1_G005782</name>
</gene>
<dbReference type="PROSITE" id="PS00432">
    <property type="entry name" value="ACTINS_2"/>
    <property type="match status" value="1"/>
</dbReference>